<protein>
    <recommendedName>
        <fullName evidence="9">Dihydroorotate dehydrogenase</fullName>
        <shortName evidence="9">DHOD</shortName>
        <shortName evidence="9">DHODase</shortName>
        <shortName evidence="9">DHOdehase</shortName>
        <ecNumber evidence="9">1.3.-.-</ecNumber>
    </recommendedName>
</protein>
<organism evidence="11">
    <name type="scientific">candidate division WOR-3 bacterium</name>
    <dbReference type="NCBI Taxonomy" id="2052148"/>
    <lineage>
        <taxon>Bacteria</taxon>
        <taxon>Bacteria division WOR-3</taxon>
    </lineage>
</organism>
<comment type="caution">
    <text evidence="11">The sequence shown here is derived from an EMBL/GenBank/DDBJ whole genome shotgun (WGS) entry which is preliminary data.</text>
</comment>
<dbReference type="Pfam" id="PF01180">
    <property type="entry name" value="DHO_dh"/>
    <property type="match status" value="1"/>
</dbReference>
<evidence type="ECO:0000256" key="9">
    <source>
        <dbReference type="HAMAP-Rule" id="MF_00224"/>
    </source>
</evidence>
<keyword evidence="8 9" id="KW-0560">Oxidoreductase</keyword>
<feature type="domain" description="Dihydroorotate dehydrogenase catalytic" evidence="10">
    <location>
        <begin position="3"/>
        <end position="273"/>
    </location>
</feature>
<name>A0A7C4XLV8_UNCW3</name>
<dbReference type="InterPro" id="IPR012135">
    <property type="entry name" value="Dihydroorotate_DH_1_2"/>
</dbReference>
<evidence type="ECO:0000256" key="5">
    <source>
        <dbReference type="ARBA" id="ARBA00022630"/>
    </source>
</evidence>
<feature type="binding site" evidence="9">
    <location>
        <begin position="254"/>
        <end position="255"/>
    </location>
    <ligand>
        <name>FMN</name>
        <dbReference type="ChEBI" id="CHEBI:58210"/>
    </ligand>
</feature>
<feature type="binding site" evidence="9">
    <location>
        <position position="40"/>
    </location>
    <ligand>
        <name>substrate</name>
    </ligand>
</feature>
<gene>
    <name evidence="9" type="primary">pyrD</name>
    <name evidence="11" type="ORF">ENV60_10155</name>
</gene>
<dbReference type="CDD" id="cd04740">
    <property type="entry name" value="DHOD_1B_like"/>
    <property type="match status" value="1"/>
</dbReference>
<keyword evidence="7 9" id="KW-0665">Pyrimidine biosynthesis</keyword>
<comment type="function">
    <text evidence="9">Catalyzes the conversion of dihydroorotate to orotate.</text>
</comment>
<reference evidence="11" key="1">
    <citation type="journal article" date="2020" name="mSystems">
        <title>Genome- and Community-Level Interaction Insights into Carbon Utilization and Element Cycling Functions of Hydrothermarchaeota in Hydrothermal Sediment.</title>
        <authorList>
            <person name="Zhou Z."/>
            <person name="Liu Y."/>
            <person name="Xu W."/>
            <person name="Pan J."/>
            <person name="Luo Z.H."/>
            <person name="Li M."/>
        </authorList>
    </citation>
    <scope>NUCLEOTIDE SEQUENCE [LARGE SCALE GENOMIC DNA]</scope>
    <source>
        <strain evidence="11">SpSt-774</strain>
    </source>
</reference>
<feature type="binding site" evidence="9">
    <location>
        <position position="158"/>
    </location>
    <ligand>
        <name>FMN</name>
        <dbReference type="ChEBI" id="CHEBI:58210"/>
    </ligand>
</feature>
<feature type="active site" description="Nucleophile" evidence="9">
    <location>
        <position position="123"/>
    </location>
</feature>
<keyword evidence="5 9" id="KW-0285">Flavoprotein</keyword>
<feature type="binding site" evidence="9">
    <location>
        <position position="184"/>
    </location>
    <ligand>
        <name>FMN</name>
        <dbReference type="ChEBI" id="CHEBI:58210"/>
    </ligand>
</feature>
<comment type="similarity">
    <text evidence="3 9">Belongs to the dihydroorotate dehydrogenase family. Type 1 subfamily.</text>
</comment>
<dbReference type="GO" id="GO:0044205">
    <property type="term" value="P:'de novo' UMP biosynthetic process"/>
    <property type="evidence" value="ECO:0007669"/>
    <property type="project" value="UniProtKB-UniRule"/>
</dbReference>
<feature type="binding site" evidence="9">
    <location>
        <begin position="64"/>
        <end position="68"/>
    </location>
    <ligand>
        <name>substrate</name>
    </ligand>
</feature>
<dbReference type="InterPro" id="IPR050074">
    <property type="entry name" value="DHO_dehydrogenase"/>
</dbReference>
<evidence type="ECO:0000256" key="6">
    <source>
        <dbReference type="ARBA" id="ARBA00022643"/>
    </source>
</evidence>
<dbReference type="HAMAP" id="MF_00224">
    <property type="entry name" value="DHO_dh_type1"/>
    <property type="match status" value="1"/>
</dbReference>
<sequence length="276" mass="30104">MMVEIFGLKFKNPVFLASGVFGFGLKYPMVTASVGAFFTKGITLIPKNGNPPPRIYETHCGLINSVGLENPGVKEFTKSILPKIKKLNNRVFVNVAGFTFDEYPRIVAEIGERVTGFEINISCPNVKEGGVLFGQNPKSAKKIVKLVRRETKLPIIVKLTANFCDPLVIAEVCIEAGADGISLINTIYGMAFDPINKRPLIIGGLSGPAIKPFALYCVYRLRDLKAPIIGMGGVCSARDVYDFLLAGARAVGVGSIVLRDPYAPLKIIKELKEYYE</sequence>
<evidence type="ECO:0000256" key="8">
    <source>
        <dbReference type="ARBA" id="ARBA00023002"/>
    </source>
</evidence>
<dbReference type="AlphaFoldDB" id="A0A7C4XLV8"/>
<proteinExistence type="inferred from homology"/>
<comment type="subcellular location">
    <subcellularLocation>
        <location evidence="1 9">Cytoplasm</location>
    </subcellularLocation>
</comment>
<dbReference type="GO" id="GO:0004152">
    <property type="term" value="F:dihydroorotate dehydrogenase activity"/>
    <property type="evidence" value="ECO:0007669"/>
    <property type="project" value="UniProtKB-UniRule"/>
</dbReference>
<evidence type="ECO:0000259" key="10">
    <source>
        <dbReference type="Pfam" id="PF01180"/>
    </source>
</evidence>
<dbReference type="Gene3D" id="3.20.20.70">
    <property type="entry name" value="Aldolase class I"/>
    <property type="match status" value="1"/>
</dbReference>
<dbReference type="PROSITE" id="PS00911">
    <property type="entry name" value="DHODEHASE_1"/>
    <property type="match status" value="1"/>
</dbReference>
<dbReference type="PANTHER" id="PTHR48109:SF1">
    <property type="entry name" value="DIHYDROOROTATE DEHYDROGENASE (FUMARATE)"/>
    <property type="match status" value="1"/>
</dbReference>
<keyword evidence="6 9" id="KW-0288">FMN</keyword>
<dbReference type="GO" id="GO:0005737">
    <property type="term" value="C:cytoplasm"/>
    <property type="evidence" value="ECO:0007669"/>
    <property type="project" value="UniProtKB-SubCell"/>
</dbReference>
<dbReference type="NCBIfam" id="NF005574">
    <property type="entry name" value="PRK07259.1"/>
    <property type="match status" value="1"/>
</dbReference>
<feature type="binding site" evidence="9">
    <location>
        <begin position="40"/>
        <end position="41"/>
    </location>
    <ligand>
        <name>FMN</name>
        <dbReference type="ChEBI" id="CHEBI:58210"/>
    </ligand>
</feature>
<dbReference type="PIRSF" id="PIRSF000164">
    <property type="entry name" value="DHO_oxidase"/>
    <property type="match status" value="1"/>
</dbReference>
<feature type="binding site" evidence="9">
    <location>
        <position position="120"/>
    </location>
    <ligand>
        <name>FMN</name>
        <dbReference type="ChEBI" id="CHEBI:58210"/>
    </ligand>
</feature>
<accession>A0A7C4XLV8</accession>
<dbReference type="EC" id="1.3.-.-" evidence="9"/>
<feature type="binding site" evidence="9">
    <location>
        <position position="18"/>
    </location>
    <ligand>
        <name>FMN</name>
        <dbReference type="ChEBI" id="CHEBI:58210"/>
    </ligand>
</feature>
<feature type="binding site" evidence="9">
    <location>
        <begin position="232"/>
        <end position="233"/>
    </location>
    <ligand>
        <name>FMN</name>
        <dbReference type="ChEBI" id="CHEBI:58210"/>
    </ligand>
</feature>
<evidence type="ECO:0000256" key="2">
    <source>
        <dbReference type="ARBA" id="ARBA00004725"/>
    </source>
</evidence>
<dbReference type="EMBL" id="DTGZ01000193">
    <property type="protein sequence ID" value="HGV98636.1"/>
    <property type="molecule type" value="Genomic_DNA"/>
</dbReference>
<dbReference type="GO" id="GO:0006207">
    <property type="term" value="P:'de novo' pyrimidine nucleobase biosynthetic process"/>
    <property type="evidence" value="ECO:0007669"/>
    <property type="project" value="InterPro"/>
</dbReference>
<comment type="pathway">
    <text evidence="2 9">Pyrimidine metabolism; UMP biosynthesis via de novo pathway.</text>
</comment>
<feature type="binding site" evidence="9">
    <location>
        <position position="207"/>
    </location>
    <ligand>
        <name>FMN</name>
        <dbReference type="ChEBI" id="CHEBI:58210"/>
    </ligand>
</feature>
<feature type="binding site" evidence="9">
    <location>
        <position position="94"/>
    </location>
    <ligand>
        <name>FMN</name>
        <dbReference type="ChEBI" id="CHEBI:58210"/>
    </ligand>
</feature>
<keyword evidence="4 9" id="KW-0963">Cytoplasm</keyword>
<evidence type="ECO:0000256" key="1">
    <source>
        <dbReference type="ARBA" id="ARBA00004496"/>
    </source>
</evidence>
<evidence type="ECO:0000313" key="11">
    <source>
        <dbReference type="EMBL" id="HGV98636.1"/>
    </source>
</evidence>
<comment type="catalytic activity">
    <reaction evidence="9">
        <text>(S)-dihydroorotate + A = orotate + AH2</text>
        <dbReference type="Rhea" id="RHEA:18073"/>
        <dbReference type="ChEBI" id="CHEBI:13193"/>
        <dbReference type="ChEBI" id="CHEBI:17499"/>
        <dbReference type="ChEBI" id="CHEBI:30839"/>
        <dbReference type="ChEBI" id="CHEBI:30864"/>
    </reaction>
</comment>
<feature type="binding site" evidence="9">
    <location>
        <position position="120"/>
    </location>
    <ligand>
        <name>substrate</name>
    </ligand>
</feature>
<dbReference type="UniPathway" id="UPA00070"/>
<evidence type="ECO:0000256" key="7">
    <source>
        <dbReference type="ARBA" id="ARBA00022975"/>
    </source>
</evidence>
<feature type="binding site" evidence="9">
    <location>
        <begin position="185"/>
        <end position="186"/>
    </location>
    <ligand>
        <name>substrate</name>
    </ligand>
</feature>
<dbReference type="InterPro" id="IPR001295">
    <property type="entry name" value="Dihydroorotate_DH_CS"/>
</dbReference>
<dbReference type="InterPro" id="IPR033888">
    <property type="entry name" value="DHOD_1B"/>
</dbReference>
<dbReference type="InterPro" id="IPR013785">
    <property type="entry name" value="Aldolase_TIM"/>
</dbReference>
<dbReference type="InterPro" id="IPR024920">
    <property type="entry name" value="Dihydroorotate_DH_1"/>
</dbReference>
<evidence type="ECO:0000256" key="3">
    <source>
        <dbReference type="ARBA" id="ARBA00008008"/>
    </source>
</evidence>
<dbReference type="NCBIfam" id="TIGR01037">
    <property type="entry name" value="pyrD_sub1_fam"/>
    <property type="match status" value="1"/>
</dbReference>
<evidence type="ECO:0000256" key="4">
    <source>
        <dbReference type="ARBA" id="ARBA00022490"/>
    </source>
</evidence>
<dbReference type="SUPFAM" id="SSF51395">
    <property type="entry name" value="FMN-linked oxidoreductases"/>
    <property type="match status" value="1"/>
</dbReference>
<dbReference type="InterPro" id="IPR005720">
    <property type="entry name" value="Dihydroorotate_DH_cat"/>
</dbReference>
<dbReference type="PANTHER" id="PTHR48109">
    <property type="entry name" value="DIHYDROOROTATE DEHYDROGENASE (QUINONE), MITOCHONDRIAL-RELATED"/>
    <property type="match status" value="1"/>
</dbReference>
<dbReference type="PROSITE" id="PS00912">
    <property type="entry name" value="DHODEHASE_2"/>
    <property type="match status" value="1"/>
</dbReference>
<dbReference type="InterPro" id="IPR049622">
    <property type="entry name" value="Dihydroorotate_DH_I"/>
</dbReference>
<comment type="cofactor">
    <cofactor evidence="9">
        <name>FMN</name>
        <dbReference type="ChEBI" id="CHEBI:58210"/>
    </cofactor>
    <text evidence="9">Binds 1 FMN per subunit.</text>
</comment>